<dbReference type="InParanoid" id="F4R979"/>
<evidence type="ECO:0000313" key="1">
    <source>
        <dbReference type="EMBL" id="EGG11200.1"/>
    </source>
</evidence>
<dbReference type="GeneID" id="18936206"/>
<dbReference type="HOGENOM" id="CLU_113812_0_0_1"/>
<dbReference type="Proteomes" id="UP000001072">
    <property type="component" value="Unassembled WGS sequence"/>
</dbReference>
<keyword evidence="2" id="KW-1185">Reference proteome</keyword>
<gene>
    <name evidence="1" type="ORF">MELLADRAFT_92328</name>
</gene>
<dbReference type="KEGG" id="mlr:MELLADRAFT_92328"/>
<organism evidence="2">
    <name type="scientific">Melampsora larici-populina (strain 98AG31 / pathotype 3-4-7)</name>
    <name type="common">Poplar leaf rust fungus</name>
    <dbReference type="NCBI Taxonomy" id="747676"/>
    <lineage>
        <taxon>Eukaryota</taxon>
        <taxon>Fungi</taxon>
        <taxon>Dikarya</taxon>
        <taxon>Basidiomycota</taxon>
        <taxon>Pucciniomycotina</taxon>
        <taxon>Pucciniomycetes</taxon>
        <taxon>Pucciniales</taxon>
        <taxon>Melampsoraceae</taxon>
        <taxon>Melampsora</taxon>
    </lineage>
</organism>
<dbReference type="VEuPathDB" id="FungiDB:MELLADRAFT_92328"/>
<proteinExistence type="predicted"/>
<dbReference type="OrthoDB" id="2514099at2759"/>
<dbReference type="EMBL" id="GL883093">
    <property type="protein sequence ID" value="EGG11200.1"/>
    <property type="molecule type" value="Genomic_DNA"/>
</dbReference>
<reference evidence="2" key="1">
    <citation type="journal article" date="2011" name="Proc. Natl. Acad. Sci. U.S.A.">
        <title>Obligate biotrophy features unraveled by the genomic analysis of rust fungi.</title>
        <authorList>
            <person name="Duplessis S."/>
            <person name="Cuomo C.A."/>
            <person name="Lin Y.-C."/>
            <person name="Aerts A."/>
            <person name="Tisserant E."/>
            <person name="Veneault-Fourrey C."/>
            <person name="Joly D.L."/>
            <person name="Hacquard S."/>
            <person name="Amselem J."/>
            <person name="Cantarel B.L."/>
            <person name="Chiu R."/>
            <person name="Coutinho P.M."/>
            <person name="Feau N."/>
            <person name="Field M."/>
            <person name="Frey P."/>
            <person name="Gelhaye E."/>
            <person name="Goldberg J."/>
            <person name="Grabherr M.G."/>
            <person name="Kodira C.D."/>
            <person name="Kohler A."/>
            <person name="Kuees U."/>
            <person name="Lindquist E.A."/>
            <person name="Lucas S.M."/>
            <person name="Mago R."/>
            <person name="Mauceli E."/>
            <person name="Morin E."/>
            <person name="Murat C."/>
            <person name="Pangilinan J.L."/>
            <person name="Park R."/>
            <person name="Pearson M."/>
            <person name="Quesneville H."/>
            <person name="Rouhier N."/>
            <person name="Sakthikumar S."/>
            <person name="Salamov A.A."/>
            <person name="Schmutz J."/>
            <person name="Selles B."/>
            <person name="Shapiro H."/>
            <person name="Tanguay P."/>
            <person name="Tuskan G.A."/>
            <person name="Henrissat B."/>
            <person name="Van de Peer Y."/>
            <person name="Rouze P."/>
            <person name="Ellis J.G."/>
            <person name="Dodds P.N."/>
            <person name="Schein J.E."/>
            <person name="Zhong S."/>
            <person name="Hamelin R.C."/>
            <person name="Grigoriev I.V."/>
            <person name="Szabo L.J."/>
            <person name="Martin F."/>
        </authorList>
    </citation>
    <scope>NUCLEOTIDE SEQUENCE [LARGE SCALE GENOMIC DNA]</scope>
    <source>
        <strain evidence="2">98AG31 / pathotype 3-4-7</strain>
    </source>
</reference>
<dbReference type="RefSeq" id="XP_007405802.1">
    <property type="nucleotide sequence ID" value="XM_007405740.1"/>
</dbReference>
<name>F4R979_MELLP</name>
<dbReference type="AlphaFoldDB" id="F4R979"/>
<evidence type="ECO:0000313" key="2">
    <source>
        <dbReference type="Proteomes" id="UP000001072"/>
    </source>
</evidence>
<sequence length="189" mass="21966">MKDRVKKGVSSLQEALALLEELERATGYHTEYFSQQWERQKTCQREYMGNTNIQHLELRLGRLIDLEESFQEAYYKTSHFQSERMDQLRRQRRRNMSDAEFAELRSLPGILADLAEAIQEITAELGGPEFQDMAAATDPLARACFQVRLAKENLYEAKVGVIEHQKRWNKADQAAIQNHHEHTSCHCQA</sequence>
<accession>F4R979</accession>
<protein>
    <submittedName>
        <fullName evidence="1">Uncharacterized protein</fullName>
    </submittedName>
</protein>